<keyword evidence="3" id="KW-0050">Antiport</keyword>
<dbReference type="Gene3D" id="1.20.1530.20">
    <property type="match status" value="1"/>
</dbReference>
<keyword evidence="7 10" id="KW-1133">Transmembrane helix</keyword>
<keyword evidence="9 10" id="KW-0472">Membrane</keyword>
<feature type="transmembrane region" description="Helical" evidence="10">
    <location>
        <begin position="217"/>
        <end position="250"/>
    </location>
</feature>
<dbReference type="PANTHER" id="PTHR46157">
    <property type="entry name" value="K(+) EFFLUX ANTIPORTER 3, CHLOROPLASTIC"/>
    <property type="match status" value="1"/>
</dbReference>
<feature type="domain" description="RCK N-terminal" evidence="11">
    <location>
        <begin position="402"/>
        <end position="519"/>
    </location>
</feature>
<evidence type="ECO:0000256" key="10">
    <source>
        <dbReference type="SAM" id="Phobius"/>
    </source>
</evidence>
<dbReference type="InterPro" id="IPR003148">
    <property type="entry name" value="RCK_N"/>
</dbReference>
<dbReference type="PANTHER" id="PTHR46157:SF4">
    <property type="entry name" value="K(+) EFFLUX ANTIPORTER 3, CHLOROPLASTIC"/>
    <property type="match status" value="1"/>
</dbReference>
<dbReference type="Gene3D" id="3.40.50.720">
    <property type="entry name" value="NAD(P)-binding Rossmann-like Domain"/>
    <property type="match status" value="1"/>
</dbReference>
<accession>A0ABN0E2D2</accession>
<organism evidence="12 13">
    <name type="scientific">Aeromonas salmonicida subsp. salmonicida 01-B526</name>
    <dbReference type="NCBI Taxonomy" id="1076135"/>
    <lineage>
        <taxon>Bacteria</taxon>
        <taxon>Pseudomonadati</taxon>
        <taxon>Pseudomonadota</taxon>
        <taxon>Gammaproteobacteria</taxon>
        <taxon>Aeromonadales</taxon>
        <taxon>Aeromonadaceae</taxon>
        <taxon>Aeromonas</taxon>
    </lineage>
</organism>
<comment type="subcellular location">
    <subcellularLocation>
        <location evidence="1">Membrane</location>
        <topology evidence="1">Multi-pass membrane protein</topology>
    </subcellularLocation>
</comment>
<evidence type="ECO:0000256" key="4">
    <source>
        <dbReference type="ARBA" id="ARBA00022538"/>
    </source>
</evidence>
<feature type="transmembrane region" description="Helical" evidence="10">
    <location>
        <begin position="290"/>
        <end position="311"/>
    </location>
</feature>
<dbReference type="PROSITE" id="PS51201">
    <property type="entry name" value="RCK_N"/>
    <property type="match status" value="1"/>
</dbReference>
<feature type="transmembrane region" description="Helical" evidence="10">
    <location>
        <begin position="186"/>
        <end position="205"/>
    </location>
</feature>
<feature type="transmembrane region" description="Helical" evidence="10">
    <location>
        <begin position="355"/>
        <end position="373"/>
    </location>
</feature>
<protein>
    <submittedName>
        <fullName evidence="12">Glutathione-regulated potassium-efflux system protein KefB</fullName>
    </submittedName>
</protein>
<dbReference type="Pfam" id="PF02254">
    <property type="entry name" value="TrkA_N"/>
    <property type="match status" value="1"/>
</dbReference>
<evidence type="ECO:0000313" key="12">
    <source>
        <dbReference type="EMBL" id="EHI53389.1"/>
    </source>
</evidence>
<evidence type="ECO:0000256" key="3">
    <source>
        <dbReference type="ARBA" id="ARBA00022449"/>
    </source>
</evidence>
<feature type="transmembrane region" description="Helical" evidence="10">
    <location>
        <begin position="49"/>
        <end position="68"/>
    </location>
</feature>
<evidence type="ECO:0000313" key="13">
    <source>
        <dbReference type="Proteomes" id="UP000006428"/>
    </source>
</evidence>
<proteinExistence type="predicted"/>
<dbReference type="Pfam" id="PF00999">
    <property type="entry name" value="Na_H_Exchanger"/>
    <property type="match status" value="1"/>
</dbReference>
<sequence>MYADVLILLFAAVLLVAIFRRLGQPVILAYLVAGVLLGPHGAAVLSEQANMQTIAELGIVFLMFSLGLEFSLPRLIAMRMLVVGVGGLQVLFTSLLFFWFGWWWGLSLPQALVVSGTLALSSTAVVIKQLGEQKQLHTRRAQLGVSVLLFQDLAVVPLLVMIPILARPEIQGSALLAEIAWATLKGLFALFSLLAVGKWLLPLLFHEVARARSDELFVLSALLVALLAAFMTHSLGLSMALGAFLAGMMLGESHYRHQLEVDIRPFRDVLMGLFFITIGMTMDWQLVALAWWQVIFCVFGLILIKSLLVLLAGGLMGERKRDAMAAGIMLSQVGEFGFVLLALANHHALLDHQLVSLLIGIGVISIAMTPWLVQKAHGLARSLTDSALLTRSEVAQSGLSKHQHVIIAGFGRAGQTCARFLKLEDIPFLALDLDPERVGEAKTAGEQVAFGDASRRDILLAAGLLRARLVIITFDDRKRVEAMLALIKELAGQVRVLVRTRDDSFLEVFKQAGAHEVIPESQEGALMLVSHLLLNCDIPIGRVIRRMELERSSQYRFLHGFYWGDQSASNLETDQLLERLHPVLLHDQAWAVGQPVQALALDAVRIKEVQRGEQSLEPRPELRLAAGGRGQAGAVWQCGSDGAGGTKVAGGALGLALHKADKLVYASSRITSSIPRNCSTRARSLRVSR</sequence>
<name>A0ABN0E2D2_AERSS</name>
<gene>
    <name evidence="12" type="ORF">IYQ_06018</name>
</gene>
<evidence type="ECO:0000256" key="5">
    <source>
        <dbReference type="ARBA" id="ARBA00022692"/>
    </source>
</evidence>
<dbReference type="InterPro" id="IPR038770">
    <property type="entry name" value="Na+/solute_symporter_sf"/>
</dbReference>
<evidence type="ECO:0000256" key="2">
    <source>
        <dbReference type="ARBA" id="ARBA00022448"/>
    </source>
</evidence>
<keyword evidence="8" id="KW-0406">Ion transport</keyword>
<keyword evidence="4" id="KW-0633">Potassium transport</keyword>
<keyword evidence="6" id="KW-0630">Potassium</keyword>
<dbReference type="SUPFAM" id="SSF51735">
    <property type="entry name" value="NAD(P)-binding Rossmann-fold domains"/>
    <property type="match status" value="1"/>
</dbReference>
<evidence type="ECO:0000256" key="9">
    <source>
        <dbReference type="ARBA" id="ARBA00023136"/>
    </source>
</evidence>
<keyword evidence="2" id="KW-0813">Transport</keyword>
<comment type="caution">
    <text evidence="12">The sequence shown here is derived from an EMBL/GenBank/DDBJ whole genome shotgun (WGS) entry which is preliminary data.</text>
</comment>
<dbReference type="InterPro" id="IPR036291">
    <property type="entry name" value="NAD(P)-bd_dom_sf"/>
</dbReference>
<reference evidence="12 13" key="1">
    <citation type="journal article" date="2012" name="Front. Microbiol.">
        <title>Draft Genome Sequence of the Virulent Strain 01-B526 of the Fish Pathogen Aeromonas salmonicida.</title>
        <authorList>
            <person name="Charette S.J."/>
            <person name="Brochu F."/>
            <person name="Boyle B."/>
            <person name="Filion G."/>
            <person name="Tanaka K.H."/>
            <person name="Derome N."/>
        </authorList>
    </citation>
    <scope>NUCLEOTIDE SEQUENCE [LARGE SCALE GENOMIC DNA]</scope>
    <source>
        <strain evidence="12 13">01-B526</strain>
    </source>
</reference>
<evidence type="ECO:0000259" key="11">
    <source>
        <dbReference type="PROSITE" id="PS51201"/>
    </source>
</evidence>
<feature type="transmembrane region" description="Helical" evidence="10">
    <location>
        <begin position="80"/>
        <end position="105"/>
    </location>
</feature>
<dbReference type="EMBL" id="AGVO01000017">
    <property type="protein sequence ID" value="EHI53389.1"/>
    <property type="molecule type" value="Genomic_DNA"/>
</dbReference>
<evidence type="ECO:0000256" key="8">
    <source>
        <dbReference type="ARBA" id="ARBA00023065"/>
    </source>
</evidence>
<dbReference type="Proteomes" id="UP000006428">
    <property type="component" value="Unassembled WGS sequence"/>
</dbReference>
<dbReference type="InterPro" id="IPR006153">
    <property type="entry name" value="Cation/H_exchanger_TM"/>
</dbReference>
<keyword evidence="13" id="KW-1185">Reference proteome</keyword>
<evidence type="ECO:0000256" key="7">
    <source>
        <dbReference type="ARBA" id="ARBA00022989"/>
    </source>
</evidence>
<evidence type="ECO:0000256" key="6">
    <source>
        <dbReference type="ARBA" id="ARBA00022958"/>
    </source>
</evidence>
<feature type="transmembrane region" description="Helical" evidence="10">
    <location>
        <begin position="143"/>
        <end position="166"/>
    </location>
</feature>
<feature type="transmembrane region" description="Helical" evidence="10">
    <location>
        <begin position="111"/>
        <end position="131"/>
    </location>
</feature>
<evidence type="ECO:0000256" key="1">
    <source>
        <dbReference type="ARBA" id="ARBA00004141"/>
    </source>
</evidence>
<keyword evidence="5 10" id="KW-0812">Transmembrane</keyword>